<proteinExistence type="predicted"/>
<evidence type="ECO:0000256" key="1">
    <source>
        <dbReference type="SAM" id="SignalP"/>
    </source>
</evidence>
<dbReference type="Proteomes" id="UP000319824">
    <property type="component" value="Unassembled WGS sequence"/>
</dbReference>
<keyword evidence="1" id="KW-0732">Signal</keyword>
<comment type="caution">
    <text evidence="2">The sequence shown here is derived from an EMBL/GenBank/DDBJ whole genome shotgun (WGS) entry which is preliminary data.</text>
</comment>
<evidence type="ECO:0000313" key="3">
    <source>
        <dbReference type="Proteomes" id="UP000319824"/>
    </source>
</evidence>
<protein>
    <submittedName>
        <fullName evidence="2">Uncharacterized protein</fullName>
    </submittedName>
</protein>
<name>A0A559TJM2_9HYPH</name>
<accession>A0A559TJM2</accession>
<dbReference type="AlphaFoldDB" id="A0A559TJM2"/>
<gene>
    <name evidence="2" type="ORF">BCL32_0120</name>
</gene>
<reference evidence="2 3" key="1">
    <citation type="submission" date="2019-06" db="EMBL/GenBank/DDBJ databases">
        <title>Pac Bio to generate improved reference genome sequences for organisms with transposon mutant libraries (support for FEBA project).</title>
        <authorList>
            <person name="Blow M."/>
        </authorList>
    </citation>
    <scope>NUCLEOTIDE SEQUENCE [LARGE SCALE GENOMIC DNA]</scope>
    <source>
        <strain evidence="2 3">USDA 1844</strain>
    </source>
</reference>
<feature type="chain" id="PRO_5022085097" evidence="1">
    <location>
        <begin position="26"/>
        <end position="191"/>
    </location>
</feature>
<dbReference type="RefSeq" id="WP_022718467.1">
    <property type="nucleotide sequence ID" value="NZ_ATTQ01000025.1"/>
</dbReference>
<dbReference type="EMBL" id="VISO01000001">
    <property type="protein sequence ID" value="TVZ74803.1"/>
    <property type="molecule type" value="Genomic_DNA"/>
</dbReference>
<sequence length="191" mass="20417">MTMRIARNSIAAVAIGLMGAGAAFAQEEFAKLVVGDGPFEVAGNNGIFGFVIARKTATVTFKPCHGPTFEIETNKLKRTTLKCEDGAAPNPHPLNVSCAYASNILLAQIPKIESNNFVAIGTVYEENDKNVTVVDKPSSKLIFDTFSKVAQFKACGDITIGFGTTGAPVVNVVTVPIANQIKMEELYKEMK</sequence>
<feature type="signal peptide" evidence="1">
    <location>
        <begin position="1"/>
        <end position="25"/>
    </location>
</feature>
<evidence type="ECO:0000313" key="2">
    <source>
        <dbReference type="EMBL" id="TVZ74803.1"/>
    </source>
</evidence>
<organism evidence="2 3">
    <name type="scientific">Rhizobium mongolense USDA 1844</name>
    <dbReference type="NCBI Taxonomy" id="1079460"/>
    <lineage>
        <taxon>Bacteria</taxon>
        <taxon>Pseudomonadati</taxon>
        <taxon>Pseudomonadota</taxon>
        <taxon>Alphaproteobacteria</taxon>
        <taxon>Hyphomicrobiales</taxon>
        <taxon>Rhizobiaceae</taxon>
        <taxon>Rhizobium/Agrobacterium group</taxon>
        <taxon>Rhizobium</taxon>
    </lineage>
</organism>